<keyword evidence="10" id="KW-0963">Cytoplasm</keyword>
<dbReference type="EMBL" id="CABPSK010000002">
    <property type="protein sequence ID" value="VVE05089.1"/>
    <property type="molecule type" value="Genomic_DNA"/>
</dbReference>
<dbReference type="GO" id="GO:0000287">
    <property type="term" value="F:magnesium ion binding"/>
    <property type="evidence" value="ECO:0007669"/>
    <property type="project" value="UniProtKB-UniRule"/>
</dbReference>
<evidence type="ECO:0000259" key="13">
    <source>
        <dbReference type="Pfam" id="PF00438"/>
    </source>
</evidence>
<dbReference type="GO" id="GO:0006730">
    <property type="term" value="P:one-carbon metabolic process"/>
    <property type="evidence" value="ECO:0007669"/>
    <property type="project" value="UniProtKB-KW"/>
</dbReference>
<keyword evidence="3 10" id="KW-0554">One-carbon metabolism</keyword>
<evidence type="ECO:0000256" key="3">
    <source>
        <dbReference type="ARBA" id="ARBA00022563"/>
    </source>
</evidence>
<evidence type="ECO:0000256" key="12">
    <source>
        <dbReference type="RuleBase" id="RU004462"/>
    </source>
</evidence>
<feature type="binding site" evidence="10">
    <location>
        <position position="242"/>
    </location>
    <ligand>
        <name>ATP</name>
        <dbReference type="ChEBI" id="CHEBI:30616"/>
        <note>ligand shared between two neighboring subunits</note>
    </ligand>
</feature>
<proteinExistence type="inferred from homology"/>
<comment type="subcellular location">
    <subcellularLocation>
        <location evidence="10 11">Cytoplasm</location>
    </subcellularLocation>
</comment>
<dbReference type="OrthoDB" id="9801686at2"/>
<dbReference type="InterPro" id="IPR022631">
    <property type="entry name" value="ADOMET_SYNTHASE_CS"/>
</dbReference>
<feature type="binding site" evidence="10">
    <location>
        <position position="242"/>
    </location>
    <ligand>
        <name>L-methionine</name>
        <dbReference type="ChEBI" id="CHEBI:57844"/>
        <note>ligand shared between two neighboring subunits</note>
    </ligand>
</feature>
<evidence type="ECO:0000256" key="8">
    <source>
        <dbReference type="ARBA" id="ARBA00022842"/>
    </source>
</evidence>
<keyword evidence="6 10" id="KW-0547">Nucleotide-binding</keyword>
<dbReference type="InterPro" id="IPR022636">
    <property type="entry name" value="S-AdoMet_synthetase_sfam"/>
</dbReference>
<dbReference type="AlphaFoldDB" id="A0A5E4V137"/>
<dbReference type="GeneID" id="300404362"/>
<keyword evidence="17" id="KW-1185">Reference proteome</keyword>
<name>A0A5E4V137_9BURK</name>
<feature type="binding site" evidence="10">
    <location>
        <position position="18"/>
    </location>
    <ligand>
        <name>Mg(2+)</name>
        <dbReference type="ChEBI" id="CHEBI:18420"/>
    </ligand>
</feature>
<dbReference type="PIRSF" id="PIRSF000497">
    <property type="entry name" value="MAT"/>
    <property type="match status" value="1"/>
</dbReference>
<evidence type="ECO:0000256" key="7">
    <source>
        <dbReference type="ARBA" id="ARBA00022840"/>
    </source>
</evidence>
<dbReference type="NCBIfam" id="TIGR01034">
    <property type="entry name" value="metK"/>
    <property type="match status" value="1"/>
</dbReference>
<comment type="pathway">
    <text evidence="1 10">Amino-acid biosynthesis; S-adenosyl-L-methionine biosynthesis; S-adenosyl-L-methionine from L-methionine: step 1/1.</text>
</comment>
<dbReference type="InterPro" id="IPR002133">
    <property type="entry name" value="S-AdoMet_synthetase"/>
</dbReference>
<comment type="cofactor">
    <cofactor evidence="10">
        <name>Mg(2+)</name>
        <dbReference type="ChEBI" id="CHEBI:18420"/>
    </cofactor>
    <text evidence="10">Binds 2 divalent ions per subunit.</text>
</comment>
<gene>
    <name evidence="10" type="primary">metK</name>
    <name evidence="16" type="ORF">PPN31114_02333</name>
</gene>
<evidence type="ECO:0000256" key="6">
    <source>
        <dbReference type="ARBA" id="ARBA00022741"/>
    </source>
</evidence>
<sequence>MANDYLFTSESVSEGHPDKVADQISDAVLDAILTQDKYARVAAETLCNTGLVVLAGEITTTATVDYQQVARDTIRRIGYDNTDYGIDYKGCAVLVAYDRQSPDIAQGVDRAHDDNLDQGAGDQGLMFGYACDETPELMPLPIHLSHRLVERQSQVRRDGRLNWLRPDAKSQVTIKYENGRPHSIDTVVLSTQHSPDIALDVLREAVIEEIIKPVLPADLIKGDIKFLVNPTGRFVIGGPQGDAGLTGRKIIVDTYGGAAPHGGGAFSGKDPSKVDRSAAYAGRYVAKNIVAAGLASKCVIQVSYAIGVARPTSVMVNTFGTGKISDQRIAELVEKHFDLRPKGIIQMLDLLRPIYEKTAAYGHFGREEPEFSWEATDRADALLADAGLRAVA</sequence>
<organism evidence="16 17">
    <name type="scientific">Pandoraea pneumonica</name>
    <dbReference type="NCBI Taxonomy" id="2508299"/>
    <lineage>
        <taxon>Bacteria</taxon>
        <taxon>Pseudomonadati</taxon>
        <taxon>Pseudomonadota</taxon>
        <taxon>Betaproteobacteria</taxon>
        <taxon>Burkholderiales</taxon>
        <taxon>Burkholderiaceae</taxon>
        <taxon>Pandoraea</taxon>
    </lineage>
</organism>
<comment type="catalytic activity">
    <reaction evidence="10">
        <text>L-methionine + ATP + H2O = S-adenosyl-L-methionine + phosphate + diphosphate</text>
        <dbReference type="Rhea" id="RHEA:21080"/>
        <dbReference type="ChEBI" id="CHEBI:15377"/>
        <dbReference type="ChEBI" id="CHEBI:30616"/>
        <dbReference type="ChEBI" id="CHEBI:33019"/>
        <dbReference type="ChEBI" id="CHEBI:43474"/>
        <dbReference type="ChEBI" id="CHEBI:57844"/>
        <dbReference type="ChEBI" id="CHEBI:59789"/>
        <dbReference type="EC" id="2.5.1.6"/>
    </reaction>
</comment>
<dbReference type="CDD" id="cd18079">
    <property type="entry name" value="S-AdoMet_synt"/>
    <property type="match status" value="1"/>
</dbReference>
<evidence type="ECO:0000256" key="1">
    <source>
        <dbReference type="ARBA" id="ARBA00005224"/>
    </source>
</evidence>
<dbReference type="Pfam" id="PF02773">
    <property type="entry name" value="S-AdoMet_synt_C"/>
    <property type="match status" value="1"/>
</dbReference>
<feature type="binding site" evidence="10">
    <location>
        <position position="44"/>
    </location>
    <ligand>
        <name>K(+)</name>
        <dbReference type="ChEBI" id="CHEBI:29103"/>
    </ligand>
</feature>
<feature type="binding site" description="in other chain" evidence="10">
    <location>
        <position position="273"/>
    </location>
    <ligand>
        <name>L-methionine</name>
        <dbReference type="ChEBI" id="CHEBI:57844"/>
        <note>ligand shared between two neighboring subunits</note>
    </ligand>
</feature>
<dbReference type="Gene3D" id="3.30.300.10">
    <property type="match status" value="3"/>
</dbReference>
<comment type="similarity">
    <text evidence="2 10 12">Belongs to the AdoMet synthase family.</text>
</comment>
<evidence type="ECO:0000256" key="11">
    <source>
        <dbReference type="RuleBase" id="RU000542"/>
    </source>
</evidence>
<feature type="binding site" description="in other chain" evidence="10">
    <location>
        <begin position="248"/>
        <end position="249"/>
    </location>
    <ligand>
        <name>ATP</name>
        <dbReference type="ChEBI" id="CHEBI:30616"/>
        <note>ligand shared between two neighboring subunits</note>
    </ligand>
</feature>
<feature type="binding site" description="in other chain" evidence="10">
    <location>
        <begin position="167"/>
        <end position="169"/>
    </location>
    <ligand>
        <name>ATP</name>
        <dbReference type="ChEBI" id="CHEBI:30616"/>
        <note>ligand shared between two neighboring subunits</note>
    </ligand>
</feature>
<evidence type="ECO:0000256" key="9">
    <source>
        <dbReference type="ARBA" id="ARBA00022958"/>
    </source>
</evidence>
<feature type="domain" description="S-adenosylmethionine synthetase C-terminal" evidence="15">
    <location>
        <begin position="236"/>
        <end position="374"/>
    </location>
</feature>
<dbReference type="EC" id="2.5.1.6" evidence="10"/>
<protein>
    <recommendedName>
        <fullName evidence="10">S-adenosylmethionine synthase</fullName>
        <shortName evidence="10">AdoMet synthase</shortName>
        <ecNumber evidence="10">2.5.1.6</ecNumber>
    </recommendedName>
    <alternativeName>
        <fullName evidence="10">MAT</fullName>
    </alternativeName>
    <alternativeName>
        <fullName evidence="10">Methionine adenosyltransferase</fullName>
    </alternativeName>
</protein>
<dbReference type="GO" id="GO:0006556">
    <property type="term" value="P:S-adenosylmethionine biosynthetic process"/>
    <property type="evidence" value="ECO:0007669"/>
    <property type="project" value="UniProtKB-UniRule"/>
</dbReference>
<dbReference type="GO" id="GO:0005737">
    <property type="term" value="C:cytoplasm"/>
    <property type="evidence" value="ECO:0007669"/>
    <property type="project" value="UniProtKB-SubCell"/>
</dbReference>
<feature type="binding site" evidence="10">
    <location>
        <position position="269"/>
    </location>
    <ligand>
        <name>ATP</name>
        <dbReference type="ChEBI" id="CHEBI:30616"/>
        <note>ligand shared between two neighboring subunits</note>
    </ligand>
</feature>
<feature type="binding site" description="in other chain" evidence="10">
    <location>
        <position position="100"/>
    </location>
    <ligand>
        <name>L-methionine</name>
        <dbReference type="ChEBI" id="CHEBI:57844"/>
        <note>ligand shared between two neighboring subunits</note>
    </ligand>
</feature>
<dbReference type="FunFam" id="3.30.300.10:FF:000003">
    <property type="entry name" value="S-adenosylmethionine synthase"/>
    <property type="match status" value="1"/>
</dbReference>
<dbReference type="GO" id="GO:0005524">
    <property type="term" value="F:ATP binding"/>
    <property type="evidence" value="ECO:0007669"/>
    <property type="project" value="UniProtKB-UniRule"/>
</dbReference>
<feature type="binding site" description="in other chain" evidence="10">
    <location>
        <position position="16"/>
    </location>
    <ligand>
        <name>ATP</name>
        <dbReference type="ChEBI" id="CHEBI:30616"/>
        <note>ligand shared between two neighboring subunits</note>
    </ligand>
</feature>
<evidence type="ECO:0000259" key="14">
    <source>
        <dbReference type="Pfam" id="PF02772"/>
    </source>
</evidence>
<evidence type="ECO:0000256" key="4">
    <source>
        <dbReference type="ARBA" id="ARBA00022679"/>
    </source>
</evidence>
<comment type="cofactor">
    <cofactor evidence="10">
        <name>K(+)</name>
        <dbReference type="ChEBI" id="CHEBI:29103"/>
    </cofactor>
    <text evidence="10">Binds 1 potassium ion per subunit.</text>
</comment>
<dbReference type="PROSITE" id="PS00376">
    <property type="entry name" value="ADOMET_SYNTHASE_1"/>
    <property type="match status" value="1"/>
</dbReference>
<dbReference type="InterPro" id="IPR022629">
    <property type="entry name" value="S-AdoMet_synt_central"/>
</dbReference>
<keyword evidence="5 10" id="KW-0479">Metal-binding</keyword>
<dbReference type="GO" id="GO:0004478">
    <property type="term" value="F:methionine adenosyltransferase activity"/>
    <property type="evidence" value="ECO:0007669"/>
    <property type="project" value="UniProtKB-UniRule"/>
</dbReference>
<evidence type="ECO:0000259" key="15">
    <source>
        <dbReference type="Pfam" id="PF02773"/>
    </source>
</evidence>
<reference evidence="16 17" key="1">
    <citation type="submission" date="2019-08" db="EMBL/GenBank/DDBJ databases">
        <authorList>
            <person name="Peeters C."/>
        </authorList>
    </citation>
    <scope>NUCLEOTIDE SEQUENCE [LARGE SCALE GENOMIC DNA]</scope>
    <source>
        <strain evidence="16 17">LMG 31114</strain>
    </source>
</reference>
<accession>A0A5E4V137</accession>
<feature type="region of interest" description="Flexible loop" evidence="10">
    <location>
        <begin position="100"/>
        <end position="110"/>
    </location>
</feature>
<feature type="domain" description="S-adenosylmethionine synthetase N-terminal" evidence="13">
    <location>
        <begin position="5"/>
        <end position="102"/>
    </location>
</feature>
<keyword evidence="4 10" id="KW-0808">Transferase</keyword>
<dbReference type="UniPathway" id="UPA00315">
    <property type="reaction ID" value="UER00080"/>
</dbReference>
<dbReference type="InterPro" id="IPR022628">
    <property type="entry name" value="S-AdoMet_synt_N"/>
</dbReference>
<evidence type="ECO:0000256" key="2">
    <source>
        <dbReference type="ARBA" id="ARBA00009685"/>
    </source>
</evidence>
<feature type="domain" description="S-adenosylmethionine synthetase central" evidence="14">
    <location>
        <begin position="117"/>
        <end position="234"/>
    </location>
</feature>
<keyword evidence="9 10" id="KW-0630">Potassium</keyword>
<evidence type="ECO:0000256" key="5">
    <source>
        <dbReference type="ARBA" id="ARBA00022723"/>
    </source>
</evidence>
<dbReference type="SUPFAM" id="SSF55973">
    <property type="entry name" value="S-adenosylmethionine synthetase"/>
    <property type="match status" value="3"/>
</dbReference>
<evidence type="ECO:0000256" key="10">
    <source>
        <dbReference type="HAMAP-Rule" id="MF_00086"/>
    </source>
</evidence>
<feature type="binding site" evidence="10">
    <location>
        <position position="265"/>
    </location>
    <ligand>
        <name>ATP</name>
        <dbReference type="ChEBI" id="CHEBI:30616"/>
        <note>ligand shared between two neighboring subunits</note>
    </ligand>
</feature>
<dbReference type="HAMAP" id="MF_00086">
    <property type="entry name" value="S_AdoMet_synth1"/>
    <property type="match status" value="1"/>
</dbReference>
<evidence type="ECO:0000313" key="17">
    <source>
        <dbReference type="Proteomes" id="UP000366945"/>
    </source>
</evidence>
<dbReference type="Proteomes" id="UP000366945">
    <property type="component" value="Unassembled WGS sequence"/>
</dbReference>
<keyword evidence="7 10" id="KW-0067">ATP-binding</keyword>
<feature type="binding site" description="in other chain" evidence="10">
    <location>
        <begin position="233"/>
        <end position="234"/>
    </location>
    <ligand>
        <name>ATP</name>
        <dbReference type="ChEBI" id="CHEBI:30616"/>
        <note>ligand shared between two neighboring subunits</note>
    </ligand>
</feature>
<dbReference type="Pfam" id="PF02772">
    <property type="entry name" value="S-AdoMet_synt_M"/>
    <property type="match status" value="1"/>
</dbReference>
<dbReference type="Pfam" id="PF00438">
    <property type="entry name" value="S-AdoMet_synt_N"/>
    <property type="match status" value="1"/>
</dbReference>
<dbReference type="PROSITE" id="PS00377">
    <property type="entry name" value="ADOMET_SYNTHASE_2"/>
    <property type="match status" value="1"/>
</dbReference>
<evidence type="ECO:0000313" key="16">
    <source>
        <dbReference type="EMBL" id="VVE05089.1"/>
    </source>
</evidence>
<dbReference type="FunFam" id="3.30.300.10:FF:000004">
    <property type="entry name" value="S-adenosylmethionine synthase"/>
    <property type="match status" value="1"/>
</dbReference>
<dbReference type="PANTHER" id="PTHR11964">
    <property type="entry name" value="S-ADENOSYLMETHIONINE SYNTHETASE"/>
    <property type="match status" value="1"/>
</dbReference>
<comment type="function">
    <text evidence="10">Catalyzes the formation of S-adenosylmethionine (AdoMet) from methionine and ATP. The overall synthetic reaction is composed of two sequential steps, AdoMet formation and the subsequent tripolyphosphate hydrolysis which occurs prior to release of AdoMet from the enzyme.</text>
</comment>
<dbReference type="InterPro" id="IPR022630">
    <property type="entry name" value="S-AdoMet_synt_C"/>
</dbReference>
<keyword evidence="8 10" id="KW-0460">Magnesium</keyword>
<comment type="subunit">
    <text evidence="10">Homotetramer; dimer of dimers.</text>
</comment>
<feature type="binding site" description="in other chain" evidence="10">
    <location>
        <position position="57"/>
    </location>
    <ligand>
        <name>L-methionine</name>
        <dbReference type="ChEBI" id="CHEBI:57844"/>
        <note>ligand shared between two neighboring subunits</note>
    </ligand>
</feature>
<dbReference type="RefSeq" id="WP_150679644.1">
    <property type="nucleotide sequence ID" value="NZ_CABPSK010000002.1"/>
</dbReference>